<dbReference type="SUPFAM" id="SSF52317">
    <property type="entry name" value="Class I glutamine amidotransferase-like"/>
    <property type="match status" value="1"/>
</dbReference>
<dbReference type="InterPro" id="IPR017853">
    <property type="entry name" value="GH"/>
</dbReference>
<dbReference type="GO" id="GO:0004565">
    <property type="term" value="F:beta-galactosidase activity"/>
    <property type="evidence" value="ECO:0007669"/>
    <property type="project" value="UniProtKB-EC"/>
</dbReference>
<keyword evidence="5" id="KW-0378">Hydrolase</keyword>
<protein>
    <recommendedName>
        <fullName evidence="3">beta-galactosidase</fullName>
        <ecNumber evidence="3">3.2.1.23</ecNumber>
    </recommendedName>
</protein>
<evidence type="ECO:0000259" key="8">
    <source>
        <dbReference type="Pfam" id="PF02449"/>
    </source>
</evidence>
<dbReference type="Gene3D" id="3.20.20.80">
    <property type="entry name" value="Glycosidases"/>
    <property type="match status" value="1"/>
</dbReference>
<reference evidence="10 11" key="1">
    <citation type="journal article" date="2016" name="Nat. Commun.">
        <title>Thousands of microbial genomes shed light on interconnected biogeochemical processes in an aquifer system.</title>
        <authorList>
            <person name="Anantharaman K."/>
            <person name="Brown C.T."/>
            <person name="Hug L.A."/>
            <person name="Sharon I."/>
            <person name="Castelle C.J."/>
            <person name="Probst A.J."/>
            <person name="Thomas B.C."/>
            <person name="Singh A."/>
            <person name="Wilkins M.J."/>
            <person name="Karaoz U."/>
            <person name="Brodie E.L."/>
            <person name="Williams K.H."/>
            <person name="Hubbard S.S."/>
            <person name="Banfield J.F."/>
        </authorList>
    </citation>
    <scope>NUCLEOTIDE SEQUENCE [LARGE SCALE GENOMIC DNA]</scope>
</reference>
<dbReference type="PANTHER" id="PTHR36447">
    <property type="entry name" value="BETA-GALACTOSIDASE GANA"/>
    <property type="match status" value="1"/>
</dbReference>
<dbReference type="InterPro" id="IPR029062">
    <property type="entry name" value="Class_I_gatase-like"/>
</dbReference>
<dbReference type="EC" id="3.2.1.23" evidence="3"/>
<dbReference type="InterPro" id="IPR013738">
    <property type="entry name" value="Beta_galactosidase_Trimer"/>
</dbReference>
<feature type="domain" description="Glycoside hydrolase family 42 N-terminal" evidence="8">
    <location>
        <begin position="24"/>
        <end position="381"/>
    </location>
</feature>
<keyword evidence="7" id="KW-0326">Glycosidase</keyword>
<evidence type="ECO:0000256" key="5">
    <source>
        <dbReference type="ARBA" id="ARBA00022801"/>
    </source>
</evidence>
<dbReference type="InterPro" id="IPR003476">
    <property type="entry name" value="Glyco_hydro_42"/>
</dbReference>
<dbReference type="Gene3D" id="3.40.50.880">
    <property type="match status" value="1"/>
</dbReference>
<organism evidence="10 11">
    <name type="scientific">Candidatus Raymondbacteria bacterium RIFOXYD12_FULL_49_13</name>
    <dbReference type="NCBI Taxonomy" id="1817890"/>
    <lineage>
        <taxon>Bacteria</taxon>
        <taxon>Raymondiibacteriota</taxon>
    </lineage>
</organism>
<dbReference type="Pfam" id="PF08532">
    <property type="entry name" value="Glyco_hydro_42M"/>
    <property type="match status" value="1"/>
</dbReference>
<keyword evidence="4" id="KW-0479">Metal-binding</keyword>
<evidence type="ECO:0000256" key="6">
    <source>
        <dbReference type="ARBA" id="ARBA00022833"/>
    </source>
</evidence>
<dbReference type="AlphaFoldDB" id="A0A1F7FFT9"/>
<evidence type="ECO:0000256" key="1">
    <source>
        <dbReference type="ARBA" id="ARBA00001412"/>
    </source>
</evidence>
<dbReference type="Proteomes" id="UP000179243">
    <property type="component" value="Unassembled WGS sequence"/>
</dbReference>
<dbReference type="SUPFAM" id="SSF51445">
    <property type="entry name" value="(Trans)glycosidases"/>
    <property type="match status" value="1"/>
</dbReference>
<proteinExistence type="inferred from homology"/>
<evidence type="ECO:0000256" key="2">
    <source>
        <dbReference type="ARBA" id="ARBA00005940"/>
    </source>
</evidence>
<evidence type="ECO:0000256" key="4">
    <source>
        <dbReference type="ARBA" id="ARBA00022723"/>
    </source>
</evidence>
<evidence type="ECO:0000256" key="3">
    <source>
        <dbReference type="ARBA" id="ARBA00012756"/>
    </source>
</evidence>
<evidence type="ECO:0000313" key="11">
    <source>
        <dbReference type="Proteomes" id="UP000179243"/>
    </source>
</evidence>
<gene>
    <name evidence="10" type="ORF">A2519_03590</name>
</gene>
<dbReference type="InterPro" id="IPR013529">
    <property type="entry name" value="Glyco_hydro_42_N"/>
</dbReference>
<dbReference type="EMBL" id="MFYX01000057">
    <property type="protein sequence ID" value="OGK05367.1"/>
    <property type="molecule type" value="Genomic_DNA"/>
</dbReference>
<evidence type="ECO:0000256" key="7">
    <source>
        <dbReference type="ARBA" id="ARBA00023295"/>
    </source>
</evidence>
<evidence type="ECO:0000313" key="10">
    <source>
        <dbReference type="EMBL" id="OGK05367.1"/>
    </source>
</evidence>
<comment type="catalytic activity">
    <reaction evidence="1">
        <text>Hydrolysis of terminal non-reducing beta-D-galactose residues in beta-D-galactosides.</text>
        <dbReference type="EC" id="3.2.1.23"/>
    </reaction>
</comment>
<feature type="domain" description="Beta-galactosidase trimerisation" evidence="9">
    <location>
        <begin position="404"/>
        <end position="528"/>
    </location>
</feature>
<accession>A0A1F7FFT9</accession>
<dbReference type="Pfam" id="PF02449">
    <property type="entry name" value="Glyco_hydro_42"/>
    <property type="match status" value="1"/>
</dbReference>
<keyword evidence="6" id="KW-0862">Zinc</keyword>
<sequence length="678" mass="75560">MRTHLPHLDKPLLGAVYLIEEALPFERRKKDLEAMAKAGLNTVVLWPPISRWDSADGVSIAFDSVDRVMDECARLNLRVILELEGQNPAFQYGPDHAFGTEHCVASPKARHWLNYFHPQVAGAIDSYVRAVAQHFKDHPALWAYDLFNEVNLHSADPLAVNAFREWLKKKYGSIKKLNTIWGRFFTDFSQIDPATFSYAYSKWTSLRPQLDFEDFRASAIISLVERWKMVVHEADPGRLVIADNEWSMTTFDTTELGNDDWQVSRAVDVFGLSVYPQSWDVRLRENPCTVSQIYRAGVCAGSLSSGKPVMVSELQTHNQTLLARNSSVFDEILLWTWQAFVHGIEGLIYWKWNPFIRGFQVGGRGMTALDGTPNERAAQASALARVLEKHPGLFTGRRIIDNGVGILYSPVCDRFTDMVLPDEKGLYRASFAGWYRFLWQKGVTPSVLQADDLHTEPFSRLRVLIVPFQSMLAAAHAAALRRFIERGGFVIADGRFAVVDENGFACERPPAGLSGLFGYEETDFFSPYDDPGVNAERFSRIALLGAKPLLKTKQGDTLVAATCSTLYCATPFGLAISNKKISGIVDKAISLRLDSTYRVVAKGPDVECVISTGKGMLIGLVNYGRTRQTAVVRVPAQGKVALLFDSARIKIARCGKQLQISCVLPPRSVEGLSVGLKE</sequence>
<dbReference type="PANTHER" id="PTHR36447:SF2">
    <property type="entry name" value="BETA-GALACTOSIDASE YESZ"/>
    <property type="match status" value="1"/>
</dbReference>
<name>A0A1F7FFT9_UNCRA</name>
<comment type="similarity">
    <text evidence="2">Belongs to the glycosyl hydrolase 42 family.</text>
</comment>
<dbReference type="GO" id="GO:0009341">
    <property type="term" value="C:beta-galactosidase complex"/>
    <property type="evidence" value="ECO:0007669"/>
    <property type="project" value="InterPro"/>
</dbReference>
<dbReference type="GO" id="GO:0046872">
    <property type="term" value="F:metal ion binding"/>
    <property type="evidence" value="ECO:0007669"/>
    <property type="project" value="UniProtKB-KW"/>
</dbReference>
<evidence type="ECO:0000259" key="9">
    <source>
        <dbReference type="Pfam" id="PF08532"/>
    </source>
</evidence>
<dbReference type="CDD" id="cd03143">
    <property type="entry name" value="A4_beta-galactosidase_middle_domain"/>
    <property type="match status" value="1"/>
</dbReference>
<comment type="caution">
    <text evidence="10">The sequence shown here is derived from an EMBL/GenBank/DDBJ whole genome shotgun (WGS) entry which is preliminary data.</text>
</comment>
<dbReference type="GO" id="GO:0005975">
    <property type="term" value="P:carbohydrate metabolic process"/>
    <property type="evidence" value="ECO:0007669"/>
    <property type="project" value="InterPro"/>
</dbReference>